<protein>
    <recommendedName>
        <fullName evidence="2">Formin-like protein</fullName>
    </recommendedName>
</protein>
<feature type="compositionally biased region" description="Pro residues" evidence="3">
    <location>
        <begin position="324"/>
        <end position="346"/>
    </location>
</feature>
<dbReference type="PROSITE" id="PS51444">
    <property type="entry name" value="FH2"/>
    <property type="match status" value="1"/>
</dbReference>
<dbReference type="Proteomes" id="UP000298416">
    <property type="component" value="Unassembled WGS sequence"/>
</dbReference>
<feature type="compositionally biased region" description="Low complexity" evidence="3">
    <location>
        <begin position="244"/>
        <end position="255"/>
    </location>
</feature>
<dbReference type="Gene3D" id="1.20.58.2220">
    <property type="entry name" value="Formin, FH2 domain"/>
    <property type="match status" value="1"/>
</dbReference>
<feature type="domain" description="FH2" evidence="5">
    <location>
        <begin position="434"/>
        <end position="866"/>
    </location>
</feature>
<comment type="caution">
    <text evidence="6">The sequence shown here is derived from an EMBL/GenBank/DDBJ whole genome shotgun (WGS) entry which is preliminary data.</text>
</comment>
<evidence type="ECO:0000256" key="4">
    <source>
        <dbReference type="SAM" id="Phobius"/>
    </source>
</evidence>
<dbReference type="PANTHER" id="PTHR23213:SF269">
    <property type="entry name" value="FORMIN-LIKE PROTEIN 5"/>
    <property type="match status" value="1"/>
</dbReference>
<feature type="compositionally biased region" description="Basic and acidic residues" evidence="3">
    <location>
        <begin position="853"/>
        <end position="875"/>
    </location>
</feature>
<feature type="compositionally biased region" description="Acidic residues" evidence="3">
    <location>
        <begin position="906"/>
        <end position="919"/>
    </location>
</feature>
<feature type="compositionally biased region" description="Pro residues" evidence="3">
    <location>
        <begin position="355"/>
        <end position="393"/>
    </location>
</feature>
<feature type="region of interest" description="Disordered" evidence="3">
    <location>
        <begin position="149"/>
        <end position="170"/>
    </location>
</feature>
<keyword evidence="4" id="KW-1133">Transmembrane helix</keyword>
<gene>
    <name evidence="6" type="ORF">SASPL_114209</name>
</gene>
<dbReference type="GO" id="GO:0045010">
    <property type="term" value="P:actin nucleation"/>
    <property type="evidence" value="ECO:0007669"/>
    <property type="project" value="InterPro"/>
</dbReference>
<feature type="region of interest" description="Disordered" evidence="3">
    <location>
        <begin position="229"/>
        <end position="255"/>
    </location>
</feature>
<feature type="region of interest" description="Disordered" evidence="3">
    <location>
        <begin position="277"/>
        <end position="306"/>
    </location>
</feature>
<sequence length="940" mass="101688">MRSILQNSEYEVSNDNYKRRFYFIYMSFVFVLSITSVMGVESKDQETLLSSLMDAGEINQEMAESLQSDCMNELSNAKKTLQDIELCFTKERSVRREELYDGSSRVKTQDARNVMCPQVKKILVDCVWDKNLVLPVTGEKKDLKTSNAKYLGSLPSSPRRRELDEKSREPADPVPTIMLAVGVTASLTFIVSILLFYFCCGGSFAAGRTDERALLSLALSDSSIASSRKSLTLGTSSNEEKLDSQSFSSTRSSRTLHLESRSLGNLNHSSSSGNLFMESNEACSPNDALTLSSSKKENPLGTSADDAANSTAISAQVFPLLKPPPGRIIPVNPPPPPVSSAPPQPPTAALSTPSPLDPRAPAPPPPMNAPGAPPPPRAPGGPHPPGPPPPPGPRGGGPRAPGPPPPPGVGGAPQPPGVRPPRGAHHAPSSSTGNLDVGGSMTKLKPFFWDKVNTSADDTMVWNQLKGGSFQFNEEMIETLFGYAPASKNKLPAKKDAAQEAPKFIQIIDAKKAQNLSIMLKALCVTTDEVRDALEEGNELPAELILTLLKMAPTSEEELKLRLFTGDLTLLGPAERFLKVVVDIPYAYKRLECLSFMGVLEEESATLKDSFVVLEAACTELHKNRLFLKLLEAVLKTGNRMNSGTFRGGAQAFKLDTLLKLSDVKGLDGKTTLLHFVVQEIIRGEGIRAARAAQEMRSMSSVVSEDLDNGPVLDTDENLRSLGLQAVSRLGNDLEVVKRAAVLEIDNLTGTVGRLGHALVKARDFLNTEMQTIEGEDRGFQASLRSFVENSEPNVRWLLEEEKRITALIKSTADYFHGSSGKVDEGLRLFSVVRDFLVILDKVCLEVKTTPAKPKEQKRKEEKPKEEEKPKDEKPNTSAPNEDTVAAPPVQPPEAIASGGAASPDSSDESDNSSSEEDTSTTKDDSVVTSKTNTSSPSLT</sequence>
<dbReference type="InterPro" id="IPR042201">
    <property type="entry name" value="FH2_Formin_sf"/>
</dbReference>
<feature type="compositionally biased region" description="Polar residues" evidence="3">
    <location>
        <begin position="281"/>
        <end position="293"/>
    </location>
</feature>
<evidence type="ECO:0000256" key="2">
    <source>
        <dbReference type="RuleBase" id="RU361260"/>
    </source>
</evidence>
<dbReference type="InterPro" id="IPR027643">
    <property type="entry name" value="Formin-like_plant"/>
</dbReference>
<proteinExistence type="inferred from homology"/>
<evidence type="ECO:0000313" key="6">
    <source>
        <dbReference type="EMBL" id="KAG6423806.1"/>
    </source>
</evidence>
<dbReference type="AlphaFoldDB" id="A0A8X9A0Z6"/>
<reference evidence="6" key="2">
    <citation type="submission" date="2020-08" db="EMBL/GenBank/DDBJ databases">
        <title>Plant Genome Project.</title>
        <authorList>
            <person name="Zhang R.-G."/>
        </authorList>
    </citation>
    <scope>NUCLEOTIDE SEQUENCE</scope>
    <source>
        <strain evidence="6">Huo1</strain>
        <tissue evidence="6">Leaf</tissue>
    </source>
</reference>
<dbReference type="GO" id="GO:0051015">
    <property type="term" value="F:actin filament binding"/>
    <property type="evidence" value="ECO:0007669"/>
    <property type="project" value="InterPro"/>
</dbReference>
<dbReference type="PANTHER" id="PTHR23213">
    <property type="entry name" value="FORMIN-RELATED"/>
    <property type="match status" value="1"/>
</dbReference>
<dbReference type="SMART" id="SM00498">
    <property type="entry name" value="FH2"/>
    <property type="match status" value="1"/>
</dbReference>
<evidence type="ECO:0000313" key="7">
    <source>
        <dbReference type="Proteomes" id="UP000298416"/>
    </source>
</evidence>
<evidence type="ECO:0000256" key="3">
    <source>
        <dbReference type="SAM" id="MobiDB-lite"/>
    </source>
</evidence>
<name>A0A8X9A0Z6_SALSN</name>
<dbReference type="SUPFAM" id="SSF101447">
    <property type="entry name" value="Formin homology 2 domain (FH2 domain)"/>
    <property type="match status" value="1"/>
</dbReference>
<accession>A0A8X9A0Z6</accession>
<organism evidence="6">
    <name type="scientific">Salvia splendens</name>
    <name type="common">Scarlet sage</name>
    <dbReference type="NCBI Taxonomy" id="180675"/>
    <lineage>
        <taxon>Eukaryota</taxon>
        <taxon>Viridiplantae</taxon>
        <taxon>Streptophyta</taxon>
        <taxon>Embryophyta</taxon>
        <taxon>Tracheophyta</taxon>
        <taxon>Spermatophyta</taxon>
        <taxon>Magnoliopsida</taxon>
        <taxon>eudicotyledons</taxon>
        <taxon>Gunneridae</taxon>
        <taxon>Pentapetalae</taxon>
        <taxon>asterids</taxon>
        <taxon>lamiids</taxon>
        <taxon>Lamiales</taxon>
        <taxon>Lamiaceae</taxon>
        <taxon>Nepetoideae</taxon>
        <taxon>Mentheae</taxon>
        <taxon>Salviinae</taxon>
        <taxon>Salvia</taxon>
        <taxon>Salvia subgen. Calosphace</taxon>
        <taxon>core Calosphace</taxon>
    </lineage>
</organism>
<dbReference type="InterPro" id="IPR015425">
    <property type="entry name" value="FH2_Formin"/>
</dbReference>
<evidence type="ECO:0000259" key="5">
    <source>
        <dbReference type="PROSITE" id="PS51444"/>
    </source>
</evidence>
<feature type="region of interest" description="Disordered" evidence="3">
    <location>
        <begin position="324"/>
        <end position="439"/>
    </location>
</feature>
<comment type="similarity">
    <text evidence="1">Belongs to the formin-like family. Class-I subfamily.</text>
</comment>
<feature type="compositionally biased region" description="Pro residues" evidence="3">
    <location>
        <begin position="400"/>
        <end position="419"/>
    </location>
</feature>
<evidence type="ECO:0000256" key="1">
    <source>
        <dbReference type="ARBA" id="ARBA00025793"/>
    </source>
</evidence>
<reference evidence="6" key="1">
    <citation type="submission" date="2018-01" db="EMBL/GenBank/DDBJ databases">
        <authorList>
            <person name="Mao J.F."/>
        </authorList>
    </citation>
    <scope>NUCLEOTIDE SEQUENCE</scope>
    <source>
        <strain evidence="6">Huo1</strain>
        <tissue evidence="6">Leaf</tissue>
    </source>
</reference>
<feature type="region of interest" description="Disordered" evidence="3">
    <location>
        <begin position="852"/>
        <end position="940"/>
    </location>
</feature>
<feature type="compositionally biased region" description="Basic and acidic residues" evidence="3">
    <location>
        <begin position="159"/>
        <end position="170"/>
    </location>
</feature>
<feature type="transmembrane region" description="Helical" evidence="4">
    <location>
        <begin position="20"/>
        <end position="40"/>
    </location>
</feature>
<dbReference type="Pfam" id="PF02181">
    <property type="entry name" value="FH2"/>
    <property type="match status" value="1"/>
</dbReference>
<dbReference type="EMBL" id="PNBA02000005">
    <property type="protein sequence ID" value="KAG6423806.1"/>
    <property type="molecule type" value="Genomic_DNA"/>
</dbReference>
<keyword evidence="4" id="KW-0812">Transmembrane</keyword>
<keyword evidence="7" id="KW-1185">Reference proteome</keyword>
<keyword evidence="4" id="KW-0472">Membrane</keyword>